<dbReference type="Gene3D" id="3.90.1300.10">
    <property type="entry name" value="Amidase signature (AS) domain"/>
    <property type="match status" value="1"/>
</dbReference>
<dbReference type="SUPFAM" id="SSF75304">
    <property type="entry name" value="Amidase signature (AS) enzymes"/>
    <property type="match status" value="1"/>
</dbReference>
<dbReference type="EMBL" id="JABXWT010000002">
    <property type="protein sequence ID" value="NVO55574.1"/>
    <property type="molecule type" value="Genomic_DNA"/>
</dbReference>
<keyword evidence="2" id="KW-1185">Reference proteome</keyword>
<evidence type="ECO:0000313" key="2">
    <source>
        <dbReference type="Proteomes" id="UP000630805"/>
    </source>
</evidence>
<comment type="caution">
    <text evidence="1">The sequence shown here is derived from an EMBL/GenBank/DDBJ whole genome shotgun (WGS) entry which is preliminary data.</text>
</comment>
<dbReference type="RefSeq" id="WP_176863142.1">
    <property type="nucleotide sequence ID" value="NZ_JABXWT010000002.1"/>
</dbReference>
<name>A0ABX2PPA3_9RHOB</name>
<proteinExistence type="predicted"/>
<evidence type="ECO:0000313" key="1">
    <source>
        <dbReference type="EMBL" id="NVO55574.1"/>
    </source>
</evidence>
<reference evidence="1 2" key="1">
    <citation type="submission" date="2020-06" db="EMBL/GenBank/DDBJ databases">
        <authorList>
            <person name="Cao W.R."/>
        </authorList>
    </citation>
    <scope>NUCLEOTIDE SEQUENCE [LARGE SCALE GENOMIC DNA]</scope>
    <source>
        <strain evidence="1 2">B1Z28</strain>
    </source>
</reference>
<evidence type="ECO:0008006" key="3">
    <source>
        <dbReference type="Google" id="ProtNLM"/>
    </source>
</evidence>
<organism evidence="1 2">
    <name type="scientific">Ruegeria haliotis</name>
    <dbReference type="NCBI Taxonomy" id="2747601"/>
    <lineage>
        <taxon>Bacteria</taxon>
        <taxon>Pseudomonadati</taxon>
        <taxon>Pseudomonadota</taxon>
        <taxon>Alphaproteobacteria</taxon>
        <taxon>Rhodobacterales</taxon>
        <taxon>Roseobacteraceae</taxon>
        <taxon>Ruegeria</taxon>
    </lineage>
</organism>
<accession>A0ABX2PPA3</accession>
<dbReference type="InterPro" id="IPR036928">
    <property type="entry name" value="AS_sf"/>
</dbReference>
<sequence length="76" mass="8104">MDLTQTSALDLLDRLLHRHLSAMDPIVEAHDKVSAIVMPSISPIRLPCLAAPAGFGPTGLPMGIQVFGSRGSDQRL</sequence>
<gene>
    <name evidence="1" type="ORF">HW561_07215</name>
</gene>
<dbReference type="Proteomes" id="UP000630805">
    <property type="component" value="Unassembled WGS sequence"/>
</dbReference>
<protein>
    <recommendedName>
        <fullName evidence="3">Amidase</fullName>
    </recommendedName>
</protein>